<dbReference type="Proteomes" id="UP000429607">
    <property type="component" value="Unassembled WGS sequence"/>
</dbReference>
<dbReference type="AlphaFoldDB" id="A0A6A3HQH6"/>
<dbReference type="Proteomes" id="UP000435112">
    <property type="component" value="Unassembled WGS sequence"/>
</dbReference>
<reference evidence="4 6" key="1">
    <citation type="submission" date="2018-09" db="EMBL/GenBank/DDBJ databases">
        <title>Genomic investigation of the strawberry pathogen Phytophthora fragariae indicates pathogenicity is determined by transcriptional variation in three key races.</title>
        <authorList>
            <person name="Adams T.M."/>
            <person name="Armitage A.D."/>
            <person name="Sobczyk M.K."/>
            <person name="Bates H.J."/>
            <person name="Dunwell J.M."/>
            <person name="Nellist C.F."/>
            <person name="Harrison R.J."/>
        </authorList>
    </citation>
    <scope>NUCLEOTIDE SEQUENCE [LARGE SCALE GENOMIC DNA]</scope>
    <source>
        <strain evidence="2 4">SCRP249</strain>
        <strain evidence="1 6">SCRP324</strain>
        <strain evidence="3 5">SCRP333</strain>
    </source>
</reference>
<name>A0A6A3HQH6_9STRA</name>
<dbReference type="EMBL" id="QXFV01004170">
    <property type="protein sequence ID" value="KAE8971252.1"/>
    <property type="molecule type" value="Genomic_DNA"/>
</dbReference>
<dbReference type="EMBL" id="QXFT01004169">
    <property type="protein sequence ID" value="KAE9279783.1"/>
    <property type="molecule type" value="Genomic_DNA"/>
</dbReference>
<evidence type="ECO:0000313" key="1">
    <source>
        <dbReference type="EMBL" id="KAE8967713.1"/>
    </source>
</evidence>
<gene>
    <name evidence="2" type="ORF">PR001_g26946</name>
    <name evidence="1" type="ORF">PR002_g27974</name>
    <name evidence="3" type="ORF">PR003_g28137</name>
</gene>
<organism evidence="2 4">
    <name type="scientific">Phytophthora rubi</name>
    <dbReference type="NCBI Taxonomy" id="129364"/>
    <lineage>
        <taxon>Eukaryota</taxon>
        <taxon>Sar</taxon>
        <taxon>Stramenopiles</taxon>
        <taxon>Oomycota</taxon>
        <taxon>Peronosporomycetes</taxon>
        <taxon>Peronosporales</taxon>
        <taxon>Peronosporaceae</taxon>
        <taxon>Phytophthora</taxon>
    </lineage>
</organism>
<accession>A0A6A3HQH6</accession>
<evidence type="ECO:0000313" key="3">
    <source>
        <dbReference type="EMBL" id="KAE9279783.1"/>
    </source>
</evidence>
<dbReference type="Proteomes" id="UP000434957">
    <property type="component" value="Unassembled WGS sequence"/>
</dbReference>
<dbReference type="EMBL" id="QXFU01004653">
    <property type="protein sequence ID" value="KAE8967713.1"/>
    <property type="molecule type" value="Genomic_DNA"/>
</dbReference>
<evidence type="ECO:0000313" key="4">
    <source>
        <dbReference type="Proteomes" id="UP000429607"/>
    </source>
</evidence>
<sequence>MTHCRLQFCSFAVLSIIRLWVFGRTLSGGVWVWGFPEAVPEPGIQTPTGLIRCIDCPS</sequence>
<keyword evidence="5" id="KW-1185">Reference proteome</keyword>
<evidence type="ECO:0000313" key="5">
    <source>
        <dbReference type="Proteomes" id="UP000434957"/>
    </source>
</evidence>
<protein>
    <submittedName>
        <fullName evidence="2">Uncharacterized protein</fullName>
    </submittedName>
</protein>
<evidence type="ECO:0000313" key="6">
    <source>
        <dbReference type="Proteomes" id="UP000435112"/>
    </source>
</evidence>
<comment type="caution">
    <text evidence="2">The sequence shown here is derived from an EMBL/GenBank/DDBJ whole genome shotgun (WGS) entry which is preliminary data.</text>
</comment>
<evidence type="ECO:0000313" key="2">
    <source>
        <dbReference type="EMBL" id="KAE8971252.1"/>
    </source>
</evidence>
<proteinExistence type="predicted"/>